<name>A0A4W3HBE5_CALMI</name>
<feature type="transmembrane region" description="Helical" evidence="1">
    <location>
        <begin position="95"/>
        <end position="112"/>
    </location>
</feature>
<evidence type="ECO:0000259" key="2">
    <source>
        <dbReference type="PROSITE" id="PS50057"/>
    </source>
</evidence>
<dbReference type="CDD" id="cd13199">
    <property type="entry name" value="FERM_C2_MyoVII"/>
    <property type="match status" value="1"/>
</dbReference>
<keyword evidence="1" id="KW-0812">Transmembrane</keyword>
<reference evidence="4" key="3">
    <citation type="journal article" date="2014" name="Nature">
        <title>Elephant shark genome provides unique insights into gnathostome evolution.</title>
        <authorList>
            <consortium name="International Elephant Shark Genome Sequencing Consortium"/>
            <person name="Venkatesh B."/>
            <person name="Lee A.P."/>
            <person name="Ravi V."/>
            <person name="Maurya A.K."/>
            <person name="Lian M.M."/>
            <person name="Swann J.B."/>
            <person name="Ohta Y."/>
            <person name="Flajnik M.F."/>
            <person name="Sutoh Y."/>
            <person name="Kasahara M."/>
            <person name="Hoon S."/>
            <person name="Gangu V."/>
            <person name="Roy S.W."/>
            <person name="Irimia M."/>
            <person name="Korzh V."/>
            <person name="Kondrychyn I."/>
            <person name="Lim Z.W."/>
            <person name="Tay B.H."/>
            <person name="Tohari S."/>
            <person name="Kong K.W."/>
            <person name="Ho S."/>
            <person name="Lorente-Galdos B."/>
            <person name="Quilez J."/>
            <person name="Marques-Bonet T."/>
            <person name="Raney B.J."/>
            <person name="Ingham P.W."/>
            <person name="Tay A."/>
            <person name="Hillier L.W."/>
            <person name="Minx P."/>
            <person name="Boehm T."/>
            <person name="Wilson R.K."/>
            <person name="Brenner S."/>
            <person name="Warren W.C."/>
        </authorList>
    </citation>
    <scope>NUCLEOTIDE SEQUENCE [LARGE SCALE GENOMIC DNA]</scope>
</reference>
<reference evidence="3" key="4">
    <citation type="submission" date="2025-08" db="UniProtKB">
        <authorList>
            <consortium name="Ensembl"/>
        </authorList>
    </citation>
    <scope>IDENTIFICATION</scope>
</reference>
<protein>
    <submittedName>
        <fullName evidence="3">Unconventional myosin-VIIa-like</fullName>
    </submittedName>
</protein>
<accession>A0A4W3HBE5</accession>
<keyword evidence="1" id="KW-1133">Transmembrane helix</keyword>
<dbReference type="Proteomes" id="UP000314986">
    <property type="component" value="Unassembled WGS sequence"/>
</dbReference>
<evidence type="ECO:0000256" key="1">
    <source>
        <dbReference type="SAM" id="Phobius"/>
    </source>
</evidence>
<dbReference type="InterPro" id="IPR051567">
    <property type="entry name" value="Unconventional_Myosin_ATPase"/>
</dbReference>
<dbReference type="PANTHER" id="PTHR22692:SF34">
    <property type="entry name" value="MYOSIN VIIA"/>
    <property type="match status" value="1"/>
</dbReference>
<dbReference type="GeneTree" id="ENSGT00940000166878"/>
<dbReference type="SUPFAM" id="SSF47031">
    <property type="entry name" value="Second domain of FERM"/>
    <property type="match status" value="1"/>
</dbReference>
<dbReference type="InterPro" id="IPR035963">
    <property type="entry name" value="FERM_2"/>
</dbReference>
<dbReference type="Ensembl" id="ENSCMIT00000007372.1">
    <property type="protein sequence ID" value="ENSCMIP00000007149.1"/>
    <property type="gene ID" value="ENSCMIG00000003981.1"/>
</dbReference>
<proteinExistence type="predicted"/>
<reference evidence="4" key="1">
    <citation type="journal article" date="2006" name="Science">
        <title>Ancient noncoding elements conserved in the human genome.</title>
        <authorList>
            <person name="Venkatesh B."/>
            <person name="Kirkness E.F."/>
            <person name="Loh Y.H."/>
            <person name="Halpern A.L."/>
            <person name="Lee A.P."/>
            <person name="Johnson J."/>
            <person name="Dandona N."/>
            <person name="Viswanathan L.D."/>
            <person name="Tay A."/>
            <person name="Venter J.C."/>
            <person name="Strausberg R.L."/>
            <person name="Brenner S."/>
        </authorList>
    </citation>
    <scope>NUCLEOTIDE SEQUENCE [LARGE SCALE GENOMIC DNA]</scope>
</reference>
<dbReference type="Gene3D" id="2.30.29.30">
    <property type="entry name" value="Pleckstrin-homology domain (PH domain)/Phosphotyrosine-binding domain (PTB)"/>
    <property type="match status" value="1"/>
</dbReference>
<reference evidence="3" key="5">
    <citation type="submission" date="2025-09" db="UniProtKB">
        <authorList>
            <consortium name="Ensembl"/>
        </authorList>
    </citation>
    <scope>IDENTIFICATION</scope>
</reference>
<dbReference type="PROSITE" id="PS50057">
    <property type="entry name" value="FERM_3"/>
    <property type="match status" value="1"/>
</dbReference>
<dbReference type="InterPro" id="IPR000299">
    <property type="entry name" value="FERM_domain"/>
</dbReference>
<dbReference type="CDD" id="cd14473">
    <property type="entry name" value="FERM_B-lobe"/>
    <property type="match status" value="1"/>
</dbReference>
<dbReference type="GO" id="GO:0005737">
    <property type="term" value="C:cytoplasm"/>
    <property type="evidence" value="ECO:0007669"/>
    <property type="project" value="UniProtKB-SubCell"/>
</dbReference>
<dbReference type="InterPro" id="IPR011993">
    <property type="entry name" value="PH-like_dom_sf"/>
</dbReference>
<evidence type="ECO:0000313" key="4">
    <source>
        <dbReference type="Proteomes" id="UP000314986"/>
    </source>
</evidence>
<dbReference type="PANTHER" id="PTHR22692">
    <property type="entry name" value="MYOSIN VII, XV"/>
    <property type="match status" value="1"/>
</dbReference>
<feature type="domain" description="FERM" evidence="2">
    <location>
        <begin position="21"/>
        <end position="307"/>
    </location>
</feature>
<feature type="transmembrane region" description="Helical" evidence="1">
    <location>
        <begin position="50"/>
        <end position="75"/>
    </location>
</feature>
<evidence type="ECO:0000313" key="3">
    <source>
        <dbReference type="Ensembl" id="ENSCMIP00000007149.1"/>
    </source>
</evidence>
<keyword evidence="4" id="KW-1185">Reference proteome</keyword>
<organism evidence="3 4">
    <name type="scientific">Callorhinchus milii</name>
    <name type="common">Ghost shark</name>
    <dbReference type="NCBI Taxonomy" id="7868"/>
    <lineage>
        <taxon>Eukaryota</taxon>
        <taxon>Metazoa</taxon>
        <taxon>Chordata</taxon>
        <taxon>Craniata</taxon>
        <taxon>Vertebrata</taxon>
        <taxon>Chondrichthyes</taxon>
        <taxon>Holocephali</taxon>
        <taxon>Chimaeriformes</taxon>
        <taxon>Callorhinchidae</taxon>
        <taxon>Callorhinchus</taxon>
    </lineage>
</organism>
<dbReference type="SMART" id="SM00295">
    <property type="entry name" value="B41"/>
    <property type="match status" value="1"/>
</dbReference>
<keyword evidence="1" id="KW-0472">Membrane</keyword>
<reference evidence="4" key="2">
    <citation type="journal article" date="2007" name="PLoS Biol.">
        <title>Survey sequencing and comparative analysis of the elephant shark (Callorhinchus milii) genome.</title>
        <authorList>
            <person name="Venkatesh B."/>
            <person name="Kirkness E.F."/>
            <person name="Loh Y.H."/>
            <person name="Halpern A.L."/>
            <person name="Lee A.P."/>
            <person name="Johnson J."/>
            <person name="Dandona N."/>
            <person name="Viswanathan L.D."/>
            <person name="Tay A."/>
            <person name="Venter J.C."/>
            <person name="Strausberg R.L."/>
            <person name="Brenner S."/>
        </authorList>
    </citation>
    <scope>NUCLEOTIDE SEQUENCE [LARGE SCALE GENOMIC DNA]</scope>
</reference>
<dbReference type="AlphaFoldDB" id="A0A4W3HBE5"/>
<dbReference type="SUPFAM" id="SSF50729">
    <property type="entry name" value="PH domain-like"/>
    <property type="match status" value="1"/>
</dbReference>
<dbReference type="InterPro" id="IPR014352">
    <property type="entry name" value="FERM/acyl-CoA-bd_prot_sf"/>
</dbReference>
<dbReference type="Gene3D" id="1.20.80.10">
    <property type="match status" value="1"/>
</dbReference>
<dbReference type="Pfam" id="PF00373">
    <property type="entry name" value="FERM_M"/>
    <property type="match status" value="1"/>
</dbReference>
<sequence length="329" mass="36521">RFGTSCSRVNLYTGAPCPGATCSRSGGHEGLYGACCSGCGRSRSILSPSILSILSILSLTLFFFSLSSLSILFLSPLSLSSHHSLSLSLYLPLSSFYPLSLFSLLSLISLSLSPQELPKYLRGYHKCSRDEVLQLAALIYRVKFEDDKSHFPSIPKILKELVPQDLIRQLSPDDWKRSVVAYYNKQAGKSREEAKLTFLKIIYKWPTFGSAFFEVKQTTEPNYPEILLIVINKHGVSLIDPKTKDILTTHPFTKISNWSSGNTYFHITIGNLVRGSKLLCETSLVTAASVHWGEGREGKQSCMVRALALRSRDLGKFPYSTHAPVNSSK</sequence>
<dbReference type="InterPro" id="IPR019749">
    <property type="entry name" value="Band_41_domain"/>
</dbReference>
<dbReference type="InterPro" id="IPR041794">
    <property type="entry name" value="MyoVII_FERM_C2"/>
</dbReference>
<dbReference type="InterPro" id="IPR019748">
    <property type="entry name" value="FERM_central"/>
</dbReference>